<protein>
    <submittedName>
        <fullName evidence="1">DUF1289 domain-containing protein</fullName>
    </submittedName>
</protein>
<dbReference type="OrthoDB" id="9811423at2"/>
<dbReference type="PANTHER" id="PTHR35175">
    <property type="entry name" value="DUF1289 DOMAIN-CONTAINING PROTEIN"/>
    <property type="match status" value="1"/>
</dbReference>
<proteinExistence type="predicted"/>
<dbReference type="RefSeq" id="WP_143488064.1">
    <property type="nucleotide sequence ID" value="NZ_VJOY01000005.1"/>
</dbReference>
<evidence type="ECO:0000313" key="1">
    <source>
        <dbReference type="EMBL" id="TRX75321.1"/>
    </source>
</evidence>
<reference evidence="1 2" key="1">
    <citation type="submission" date="2019-07" db="EMBL/GenBank/DDBJ databases">
        <title>Pseudomonas mangiferae sp. nov., isolated from bark of mango tree in Thailand.</title>
        <authorList>
            <person name="Srisuk N."/>
            <person name="Anurat P."/>
        </authorList>
    </citation>
    <scope>NUCLEOTIDE SEQUENCE [LARGE SCALE GENOMIC DNA]</scope>
    <source>
        <strain evidence="1 2">DMKU_BBB3-04</strain>
    </source>
</reference>
<evidence type="ECO:0000313" key="2">
    <source>
        <dbReference type="Proteomes" id="UP000315235"/>
    </source>
</evidence>
<dbReference type="PANTHER" id="PTHR35175:SF2">
    <property type="entry name" value="DUF1289 DOMAIN-CONTAINING PROTEIN"/>
    <property type="match status" value="1"/>
</dbReference>
<comment type="caution">
    <text evidence="1">The sequence shown here is derived from an EMBL/GenBank/DDBJ whole genome shotgun (WGS) entry which is preliminary data.</text>
</comment>
<dbReference type="Pfam" id="PF06945">
    <property type="entry name" value="DUF1289"/>
    <property type="match status" value="1"/>
</dbReference>
<name>A0A553H0P8_9PSED</name>
<dbReference type="AlphaFoldDB" id="A0A553H0P8"/>
<accession>A0A553H0P8</accession>
<keyword evidence="2" id="KW-1185">Reference proteome</keyword>
<dbReference type="InterPro" id="IPR010710">
    <property type="entry name" value="DUF1289"/>
</dbReference>
<dbReference type="EMBL" id="VJOY01000005">
    <property type="protein sequence ID" value="TRX75321.1"/>
    <property type="molecule type" value="Genomic_DNA"/>
</dbReference>
<sequence length="67" mass="7252">MGADGRPASPCRRQCCLDDVQVCLGCGRTLGEIREWRDASDGRRLQIVEAARVRRPATLLPSGAALT</sequence>
<dbReference type="Proteomes" id="UP000315235">
    <property type="component" value="Unassembled WGS sequence"/>
</dbReference>
<organism evidence="1 2">
    <name type="scientific">Pseudomonas mangiferae</name>
    <dbReference type="NCBI Taxonomy" id="2593654"/>
    <lineage>
        <taxon>Bacteria</taxon>
        <taxon>Pseudomonadati</taxon>
        <taxon>Pseudomonadota</taxon>
        <taxon>Gammaproteobacteria</taxon>
        <taxon>Pseudomonadales</taxon>
        <taxon>Pseudomonadaceae</taxon>
        <taxon>Pseudomonas</taxon>
    </lineage>
</organism>
<gene>
    <name evidence="1" type="ORF">FM069_09025</name>
</gene>